<dbReference type="RefSeq" id="XP_047757449.1">
    <property type="nucleotide sequence ID" value="XM_047902310.1"/>
</dbReference>
<feature type="region of interest" description="Disordered" evidence="1">
    <location>
        <begin position="454"/>
        <end position="522"/>
    </location>
</feature>
<gene>
    <name evidence="2" type="ORF">CLAFUR5_03162</name>
</gene>
<feature type="compositionally biased region" description="Acidic residues" evidence="1">
    <location>
        <begin position="30"/>
        <end position="48"/>
    </location>
</feature>
<dbReference type="Proteomes" id="UP000756132">
    <property type="component" value="Chromosome 2"/>
</dbReference>
<dbReference type="KEGG" id="ffu:CLAFUR5_03162"/>
<feature type="region of interest" description="Disordered" evidence="1">
    <location>
        <begin position="1"/>
        <end position="121"/>
    </location>
</feature>
<protein>
    <submittedName>
        <fullName evidence="2">Uncharacterized protein</fullName>
    </submittedName>
</protein>
<dbReference type="GeneID" id="71983040"/>
<sequence length="522" mass="58833">MFVCSSPALVDVTQLRTRYGESQARGGVEQQEDVEEEDVEGEEETEVEVDQHTKRNNQQSPYADQPGDEEPAEDEGRADELEVIRSDSRKEGPASSRNRSKRSAKQSNRAEKPARTMVRTREKIVAQPPDGPRTFRIGRMLNLEEPGQQQDEEHMYAIVVAMYEPSKAVKYSCVYSWEINGRKVGSFSATTDIANIYYAYNAADGDLLKFTPDTLFANADSRRALGPALQGLAAGRRHADLPAIGRPQACPVKGTLQHNINLPNSPHPERGEDSQRPIKVVFEYVNDSLDKDLGLPINNQCSLQEDDQGNFVQDDYASFRTEVLSHQVVEGTWEDYTVDELLNQDQHPRFEYLREIEIWVMPQWTRQELYSWTRQPHLMPSDFIEYAVSDQEDRELYIEVHIKRQDDWVQAQDTYWDTKLDTFIAAQRARMNPWRQLPSYSHRQFRTDIQAAAGGVAQRGRGQTGRAVGARRGVGRITKPGSRKASTAARAAADRGCTSRRNKRGSARNGRPGSGGSGGTSV</sequence>
<dbReference type="EMBL" id="CP090164">
    <property type="protein sequence ID" value="UJO13083.1"/>
    <property type="molecule type" value="Genomic_DNA"/>
</dbReference>
<feature type="compositionally biased region" description="Basic and acidic residues" evidence="1">
    <location>
        <begin position="74"/>
        <end position="92"/>
    </location>
</feature>
<dbReference type="AlphaFoldDB" id="A0A9Q8L910"/>
<feature type="compositionally biased region" description="Basic and acidic residues" evidence="1">
    <location>
        <begin position="108"/>
        <end position="121"/>
    </location>
</feature>
<feature type="compositionally biased region" description="Gly residues" evidence="1">
    <location>
        <begin position="512"/>
        <end position="522"/>
    </location>
</feature>
<evidence type="ECO:0000313" key="2">
    <source>
        <dbReference type="EMBL" id="UJO13083.1"/>
    </source>
</evidence>
<accession>A0A9Q8L910</accession>
<evidence type="ECO:0000256" key="1">
    <source>
        <dbReference type="SAM" id="MobiDB-lite"/>
    </source>
</evidence>
<reference evidence="2" key="2">
    <citation type="journal article" date="2022" name="Microb. Genom.">
        <title>A chromosome-scale genome assembly of the tomato pathogen Cladosporium fulvum reveals a compartmentalized genome architecture and the presence of a dispensable chromosome.</title>
        <authorList>
            <person name="Zaccaron A.Z."/>
            <person name="Chen L.H."/>
            <person name="Samaras A."/>
            <person name="Stergiopoulos I."/>
        </authorList>
    </citation>
    <scope>NUCLEOTIDE SEQUENCE</scope>
    <source>
        <strain evidence="2">Race5_Kim</strain>
    </source>
</reference>
<feature type="compositionally biased region" description="Low complexity" evidence="1">
    <location>
        <begin position="454"/>
        <end position="471"/>
    </location>
</feature>
<keyword evidence="3" id="KW-1185">Reference proteome</keyword>
<name>A0A9Q8L910_PASFU</name>
<proteinExistence type="predicted"/>
<evidence type="ECO:0000313" key="3">
    <source>
        <dbReference type="Proteomes" id="UP000756132"/>
    </source>
</evidence>
<organism evidence="2 3">
    <name type="scientific">Passalora fulva</name>
    <name type="common">Tomato leaf mold</name>
    <name type="synonym">Cladosporium fulvum</name>
    <dbReference type="NCBI Taxonomy" id="5499"/>
    <lineage>
        <taxon>Eukaryota</taxon>
        <taxon>Fungi</taxon>
        <taxon>Dikarya</taxon>
        <taxon>Ascomycota</taxon>
        <taxon>Pezizomycotina</taxon>
        <taxon>Dothideomycetes</taxon>
        <taxon>Dothideomycetidae</taxon>
        <taxon>Mycosphaerellales</taxon>
        <taxon>Mycosphaerellaceae</taxon>
        <taxon>Fulvia</taxon>
    </lineage>
</organism>
<reference evidence="2" key="1">
    <citation type="submission" date="2021-12" db="EMBL/GenBank/DDBJ databases">
        <authorList>
            <person name="Zaccaron A."/>
            <person name="Stergiopoulos I."/>
        </authorList>
    </citation>
    <scope>NUCLEOTIDE SEQUENCE</scope>
    <source>
        <strain evidence="2">Race5_Kim</strain>
    </source>
</reference>